<evidence type="ECO:0000313" key="2">
    <source>
        <dbReference type="Proteomes" id="UP000050424"/>
    </source>
</evidence>
<sequence>MLGLSLPSFTVPVPKAERLSGFWGTLKFPRRGSTSEVADLAMLEAGQFEEARVRPEMQRRQKSDA</sequence>
<dbReference type="OrthoDB" id="5081897at2759"/>
<proteinExistence type="predicted"/>
<gene>
    <name evidence="1" type="ORF">AK830_g6511</name>
</gene>
<keyword evidence="2" id="KW-1185">Reference proteome</keyword>
<accession>A0A0P7BIV0</accession>
<dbReference type="Proteomes" id="UP000050424">
    <property type="component" value="Unassembled WGS sequence"/>
</dbReference>
<protein>
    <submittedName>
        <fullName evidence="1">Uncharacterized protein</fullName>
    </submittedName>
</protein>
<reference evidence="1 2" key="1">
    <citation type="submission" date="2015-09" db="EMBL/GenBank/DDBJ databases">
        <title>Draft genome of a European isolate of the apple canker pathogen Neonectria ditissima.</title>
        <authorList>
            <person name="Gomez-Cortecero A."/>
            <person name="Harrison R.J."/>
            <person name="Armitage A.D."/>
        </authorList>
    </citation>
    <scope>NUCLEOTIDE SEQUENCE [LARGE SCALE GENOMIC DNA]</scope>
    <source>
        <strain evidence="1 2">R09/05</strain>
    </source>
</reference>
<name>A0A0P7BIV0_9HYPO</name>
<comment type="caution">
    <text evidence="1">The sequence shown here is derived from an EMBL/GenBank/DDBJ whole genome shotgun (WGS) entry which is preliminary data.</text>
</comment>
<dbReference type="EMBL" id="LKCW01000092">
    <property type="protein sequence ID" value="KPM40047.1"/>
    <property type="molecule type" value="Genomic_DNA"/>
</dbReference>
<evidence type="ECO:0000313" key="1">
    <source>
        <dbReference type="EMBL" id="KPM40047.1"/>
    </source>
</evidence>
<dbReference type="AlphaFoldDB" id="A0A0P7BIV0"/>
<organism evidence="1 2">
    <name type="scientific">Neonectria ditissima</name>
    <dbReference type="NCBI Taxonomy" id="78410"/>
    <lineage>
        <taxon>Eukaryota</taxon>
        <taxon>Fungi</taxon>
        <taxon>Dikarya</taxon>
        <taxon>Ascomycota</taxon>
        <taxon>Pezizomycotina</taxon>
        <taxon>Sordariomycetes</taxon>
        <taxon>Hypocreomycetidae</taxon>
        <taxon>Hypocreales</taxon>
        <taxon>Nectriaceae</taxon>
        <taxon>Neonectria</taxon>
    </lineage>
</organism>